<feature type="domain" description="Aminotransferase class V" evidence="11">
    <location>
        <begin position="3"/>
        <end position="357"/>
    </location>
</feature>
<evidence type="ECO:0000256" key="5">
    <source>
        <dbReference type="ARBA" id="ARBA00022723"/>
    </source>
</evidence>
<dbReference type="InterPro" id="IPR020578">
    <property type="entry name" value="Aminotrans_V_PyrdxlP_BS"/>
</dbReference>
<dbReference type="PROSITE" id="PS00595">
    <property type="entry name" value="AA_TRANSFER_CLASS_5"/>
    <property type="match status" value="1"/>
</dbReference>
<reference evidence="12 13" key="1">
    <citation type="journal article" date="2014" name="Genome Biol. Evol.">
        <title>Genome sequence of "Candidatus Walczuchella monophlebidarum" the flavobacterial endosymbiont of Llaveia axin axin (Hemiptera: Coccoidea: Monophlebidae).</title>
        <authorList>
            <person name="Rosas-Perez T."/>
            <person name="Rosenblueth M."/>
            <person name="Rincon-Rosales R."/>
            <person name="Mora J."/>
            <person name="Martinez-Romero E."/>
        </authorList>
    </citation>
    <scope>NUCLEOTIDE SEQUENCE [LARGE SCALE GENOMIC DNA]</scope>
    <source>
        <strain evidence="12">FNIIJ</strain>
    </source>
</reference>
<dbReference type="SUPFAM" id="SSF53383">
    <property type="entry name" value="PLP-dependent transferases"/>
    <property type="match status" value="1"/>
</dbReference>
<comment type="catalytic activity">
    <reaction evidence="9">
        <text>(sulfur carrier)-H + L-cysteine = (sulfur carrier)-SH + L-alanine</text>
        <dbReference type="Rhea" id="RHEA:43892"/>
        <dbReference type="Rhea" id="RHEA-COMP:14737"/>
        <dbReference type="Rhea" id="RHEA-COMP:14739"/>
        <dbReference type="ChEBI" id="CHEBI:29917"/>
        <dbReference type="ChEBI" id="CHEBI:35235"/>
        <dbReference type="ChEBI" id="CHEBI:57972"/>
        <dbReference type="ChEBI" id="CHEBI:64428"/>
        <dbReference type="EC" id="2.8.1.7"/>
    </reaction>
</comment>
<organism evidence="12 13">
    <name type="scientific">Candidatus Walczuchella monophlebidarum</name>
    <dbReference type="NCBI Taxonomy" id="1415657"/>
    <lineage>
        <taxon>Bacteria</taxon>
        <taxon>Pseudomonadati</taxon>
        <taxon>Bacteroidota</taxon>
        <taxon>Flavobacteriia</taxon>
        <taxon>Flavobacteriales</taxon>
        <taxon>Candidatus Walczuchella</taxon>
    </lineage>
</organism>
<evidence type="ECO:0000259" key="11">
    <source>
        <dbReference type="Pfam" id="PF00266"/>
    </source>
</evidence>
<sequence>MRPEVIKTMTKTLQVFFGNPSSSHKLGRSARFAIENSRRTIAKLLNVRSAEIIFTSGGTEVNNLILTTVIQQLKVKRIITSPIEHKSVLETSSQLFKNQGIILEFVKLKSHGRVDLEDLENRLQNFSFTTLVSLMHANNEIGNILPLKKVSAICKKYKAWFHSDTVQTIGHYKLNMQQIGVDFASAGAHKFYGPLGVGFAFIRKGSLQKGFIHGGVQELGIRAGTENLYGIVAMAKALECSMQYLDKEHSVIEDLKKYAIFELKKAIPEVQFNGLSDNLQQSIYTILSISLPIQDDVLHFCLDLKGIAVAQGSSCLSGIGLSSHVIHTISEQENIKNKTTLRISLGRTNTKKDIDALIIALKECINTSNSL</sequence>
<comment type="cofactor">
    <cofactor evidence="1 10">
        <name>pyridoxal 5'-phosphate</name>
        <dbReference type="ChEBI" id="CHEBI:597326"/>
    </cofactor>
</comment>
<dbReference type="Gene3D" id="3.90.1150.10">
    <property type="entry name" value="Aspartate Aminotransferase, domain 1"/>
    <property type="match status" value="1"/>
</dbReference>
<keyword evidence="8" id="KW-0411">Iron-sulfur</keyword>
<evidence type="ECO:0000256" key="9">
    <source>
        <dbReference type="ARBA" id="ARBA00050776"/>
    </source>
</evidence>
<proteinExistence type="inferred from homology"/>
<keyword evidence="13" id="KW-1185">Reference proteome</keyword>
<dbReference type="EC" id="2.8.1.7" evidence="3"/>
<dbReference type="GO" id="GO:0046872">
    <property type="term" value="F:metal ion binding"/>
    <property type="evidence" value="ECO:0007669"/>
    <property type="project" value="UniProtKB-KW"/>
</dbReference>
<dbReference type="KEGG" id="elv:FNIIJ_183"/>
<dbReference type="InterPro" id="IPR015422">
    <property type="entry name" value="PyrdxlP-dep_Trfase_small"/>
</dbReference>
<dbReference type="Gene3D" id="3.40.640.10">
    <property type="entry name" value="Type I PLP-dependent aspartate aminotransferase-like (Major domain)"/>
    <property type="match status" value="1"/>
</dbReference>
<dbReference type="STRING" id="1415657.FNIIJ_183"/>
<dbReference type="InterPro" id="IPR016454">
    <property type="entry name" value="Cysteine_dSase"/>
</dbReference>
<dbReference type="PANTHER" id="PTHR11601:SF34">
    <property type="entry name" value="CYSTEINE DESULFURASE"/>
    <property type="match status" value="1"/>
</dbReference>
<keyword evidence="4" id="KW-0808">Transferase</keyword>
<evidence type="ECO:0000256" key="8">
    <source>
        <dbReference type="ARBA" id="ARBA00023014"/>
    </source>
</evidence>
<dbReference type="Pfam" id="PF00266">
    <property type="entry name" value="Aminotran_5"/>
    <property type="match status" value="1"/>
</dbReference>
<evidence type="ECO:0000313" key="13">
    <source>
        <dbReference type="Proteomes" id="UP000027148"/>
    </source>
</evidence>
<dbReference type="InterPro" id="IPR015421">
    <property type="entry name" value="PyrdxlP-dep_Trfase_major"/>
</dbReference>
<dbReference type="AlphaFoldDB" id="A0A068DWR1"/>
<accession>A0A068DWR1</accession>
<dbReference type="InterPro" id="IPR015424">
    <property type="entry name" value="PyrdxlP-dep_Trfase"/>
</dbReference>
<evidence type="ECO:0000256" key="1">
    <source>
        <dbReference type="ARBA" id="ARBA00001933"/>
    </source>
</evidence>
<dbReference type="InterPro" id="IPR000192">
    <property type="entry name" value="Aminotrans_V_dom"/>
</dbReference>
<dbReference type="GO" id="GO:0031071">
    <property type="term" value="F:cysteine desulfurase activity"/>
    <property type="evidence" value="ECO:0007669"/>
    <property type="project" value="UniProtKB-EC"/>
</dbReference>
<name>A0A068DWR1_9FLAO</name>
<dbReference type="EMBL" id="CP006873">
    <property type="protein sequence ID" value="AID37458.1"/>
    <property type="molecule type" value="Genomic_DNA"/>
</dbReference>
<dbReference type="PIRSF" id="PIRSF005572">
    <property type="entry name" value="NifS"/>
    <property type="match status" value="1"/>
</dbReference>
<evidence type="ECO:0000256" key="7">
    <source>
        <dbReference type="ARBA" id="ARBA00023004"/>
    </source>
</evidence>
<protein>
    <recommendedName>
        <fullName evidence="3">cysteine desulfurase</fullName>
        <ecNumber evidence="3">2.8.1.7</ecNumber>
    </recommendedName>
</protein>
<evidence type="ECO:0000256" key="10">
    <source>
        <dbReference type="RuleBase" id="RU004504"/>
    </source>
</evidence>
<dbReference type="Proteomes" id="UP000027148">
    <property type="component" value="Chromosome"/>
</dbReference>
<evidence type="ECO:0000313" key="12">
    <source>
        <dbReference type="EMBL" id="AID37458.1"/>
    </source>
</evidence>
<dbReference type="GO" id="GO:0051536">
    <property type="term" value="F:iron-sulfur cluster binding"/>
    <property type="evidence" value="ECO:0007669"/>
    <property type="project" value="UniProtKB-KW"/>
</dbReference>
<gene>
    <name evidence="12" type="primary">iscS</name>
    <name evidence="12" type="ORF">FNIIJ_183</name>
</gene>
<keyword evidence="6" id="KW-0663">Pyridoxal phosphate</keyword>
<keyword evidence="5" id="KW-0479">Metal-binding</keyword>
<dbReference type="Gene3D" id="1.10.260.50">
    <property type="match status" value="1"/>
</dbReference>
<dbReference type="HOGENOM" id="CLU_003433_0_0_10"/>
<evidence type="ECO:0000256" key="3">
    <source>
        <dbReference type="ARBA" id="ARBA00012239"/>
    </source>
</evidence>
<comment type="similarity">
    <text evidence="2">Belongs to the class-V pyridoxal-phosphate-dependent aminotransferase family. NifS/IscS subfamily.</text>
</comment>
<evidence type="ECO:0000256" key="2">
    <source>
        <dbReference type="ARBA" id="ARBA00006490"/>
    </source>
</evidence>
<evidence type="ECO:0000256" key="4">
    <source>
        <dbReference type="ARBA" id="ARBA00022679"/>
    </source>
</evidence>
<evidence type="ECO:0000256" key="6">
    <source>
        <dbReference type="ARBA" id="ARBA00022898"/>
    </source>
</evidence>
<keyword evidence="7" id="KW-0408">Iron</keyword>
<dbReference type="PANTHER" id="PTHR11601">
    <property type="entry name" value="CYSTEINE DESULFURYLASE FAMILY MEMBER"/>
    <property type="match status" value="1"/>
</dbReference>